<dbReference type="AlphaFoldDB" id="A0A853C9L6"/>
<keyword evidence="8" id="KW-1185">Reference proteome</keyword>
<proteinExistence type="predicted"/>
<dbReference type="RefSeq" id="WP_179669622.1">
    <property type="nucleotide sequence ID" value="NZ_JACCFP010000001.1"/>
</dbReference>
<dbReference type="Proteomes" id="UP000530424">
    <property type="component" value="Unassembled WGS sequence"/>
</dbReference>
<keyword evidence="3 6" id="KW-0812">Transmembrane</keyword>
<evidence type="ECO:0000313" key="8">
    <source>
        <dbReference type="Proteomes" id="UP000530424"/>
    </source>
</evidence>
<dbReference type="InterPro" id="IPR001123">
    <property type="entry name" value="LeuE-type"/>
</dbReference>
<dbReference type="EMBL" id="JACCFP010000001">
    <property type="protein sequence ID" value="NYJ03342.1"/>
    <property type="molecule type" value="Genomic_DNA"/>
</dbReference>
<dbReference type="GO" id="GO:0005886">
    <property type="term" value="C:plasma membrane"/>
    <property type="evidence" value="ECO:0007669"/>
    <property type="project" value="UniProtKB-SubCell"/>
</dbReference>
<keyword evidence="2" id="KW-1003">Cell membrane</keyword>
<comment type="subcellular location">
    <subcellularLocation>
        <location evidence="1">Cell membrane</location>
        <topology evidence="1">Multi-pass membrane protein</topology>
    </subcellularLocation>
</comment>
<comment type="caution">
    <text evidence="7">The sequence shown here is derived from an EMBL/GenBank/DDBJ whole genome shotgun (WGS) entry which is preliminary data.</text>
</comment>
<evidence type="ECO:0000256" key="6">
    <source>
        <dbReference type="SAM" id="Phobius"/>
    </source>
</evidence>
<keyword evidence="4 6" id="KW-1133">Transmembrane helix</keyword>
<organism evidence="7 8">
    <name type="scientific">Nocardioides thalensis</name>
    <dbReference type="NCBI Taxonomy" id="1914755"/>
    <lineage>
        <taxon>Bacteria</taxon>
        <taxon>Bacillati</taxon>
        <taxon>Actinomycetota</taxon>
        <taxon>Actinomycetes</taxon>
        <taxon>Propionibacteriales</taxon>
        <taxon>Nocardioidaceae</taxon>
        <taxon>Nocardioides</taxon>
    </lineage>
</organism>
<accession>A0A853C9L6</accession>
<evidence type="ECO:0000256" key="3">
    <source>
        <dbReference type="ARBA" id="ARBA00022692"/>
    </source>
</evidence>
<protein>
    <submittedName>
        <fullName evidence="7">Threonine/homoserine/homoserine lactone efflux protein</fullName>
    </submittedName>
</protein>
<evidence type="ECO:0000256" key="2">
    <source>
        <dbReference type="ARBA" id="ARBA00022475"/>
    </source>
</evidence>
<keyword evidence="5 6" id="KW-0472">Membrane</keyword>
<dbReference type="PANTHER" id="PTHR30086">
    <property type="entry name" value="ARGININE EXPORTER PROTEIN ARGO"/>
    <property type="match status" value="1"/>
</dbReference>
<evidence type="ECO:0000313" key="7">
    <source>
        <dbReference type="EMBL" id="NYJ03342.1"/>
    </source>
</evidence>
<dbReference type="GO" id="GO:0015171">
    <property type="term" value="F:amino acid transmembrane transporter activity"/>
    <property type="evidence" value="ECO:0007669"/>
    <property type="project" value="TreeGrafter"/>
</dbReference>
<feature type="transmembrane region" description="Helical" evidence="6">
    <location>
        <begin position="6"/>
        <end position="29"/>
    </location>
</feature>
<dbReference type="Pfam" id="PF01810">
    <property type="entry name" value="LysE"/>
    <property type="match status" value="1"/>
</dbReference>
<evidence type="ECO:0000256" key="5">
    <source>
        <dbReference type="ARBA" id="ARBA00023136"/>
    </source>
</evidence>
<evidence type="ECO:0000256" key="1">
    <source>
        <dbReference type="ARBA" id="ARBA00004651"/>
    </source>
</evidence>
<dbReference type="PIRSF" id="PIRSF006324">
    <property type="entry name" value="LeuE"/>
    <property type="match status" value="1"/>
</dbReference>
<feature type="transmembrane region" description="Helical" evidence="6">
    <location>
        <begin position="189"/>
        <end position="209"/>
    </location>
</feature>
<evidence type="ECO:0000256" key="4">
    <source>
        <dbReference type="ARBA" id="ARBA00022989"/>
    </source>
</evidence>
<name>A0A853C9L6_9ACTN</name>
<gene>
    <name evidence="7" type="ORF">HNR19_004040</name>
</gene>
<reference evidence="7 8" key="1">
    <citation type="submission" date="2020-07" db="EMBL/GenBank/DDBJ databases">
        <title>Sequencing the genomes of 1000 actinobacteria strains.</title>
        <authorList>
            <person name="Klenk H.-P."/>
        </authorList>
    </citation>
    <scope>NUCLEOTIDE SEQUENCE [LARGE SCALE GENOMIC DNA]</scope>
    <source>
        <strain evidence="7 8">DSM 103833</strain>
    </source>
</reference>
<feature type="transmembrane region" description="Helical" evidence="6">
    <location>
        <begin position="120"/>
        <end position="141"/>
    </location>
</feature>
<dbReference type="PANTHER" id="PTHR30086:SF20">
    <property type="entry name" value="ARGININE EXPORTER PROTEIN ARGO-RELATED"/>
    <property type="match status" value="1"/>
</dbReference>
<feature type="transmembrane region" description="Helical" evidence="6">
    <location>
        <begin position="69"/>
        <end position="89"/>
    </location>
</feature>
<feature type="transmembrane region" description="Helical" evidence="6">
    <location>
        <begin position="153"/>
        <end position="177"/>
    </location>
</feature>
<sequence length="213" mass="21972">MPTVEALLAFALASLILIAIPGPSVLFVIGRSLSLGRRGGLWSVLGNELGGLVPITAVALGVGSLVAESVALFTAVKLLGAAYLAWLGVQAIRRRRDGVGEATNDAPRTVSSATVLRQGFIVGATNPKTIVFFVAALPQFVDFHAGAVPLQMMVLGLVFTVIAFACDGLWALGAGSARAWFERSPRRLAAVRGTGGGMMIGLGGTLLFADNKA</sequence>